<dbReference type="EMBL" id="SMOL01000004">
    <property type="protein sequence ID" value="KAB2637125.1"/>
    <property type="molecule type" value="Genomic_DNA"/>
</dbReference>
<dbReference type="OrthoDB" id="1918246at2759"/>
<evidence type="ECO:0000259" key="1">
    <source>
        <dbReference type="Pfam" id="PF26130"/>
    </source>
</evidence>
<reference evidence="2 3" key="3">
    <citation type="submission" date="2019-11" db="EMBL/GenBank/DDBJ databases">
        <title>A de novo genome assembly of a pear dwarfing rootstock.</title>
        <authorList>
            <person name="Wang F."/>
            <person name="Wang J."/>
            <person name="Li S."/>
            <person name="Zhang Y."/>
            <person name="Fang M."/>
            <person name="Ma L."/>
            <person name="Zhao Y."/>
            <person name="Jiang S."/>
        </authorList>
    </citation>
    <scope>NUCLEOTIDE SEQUENCE [LARGE SCALE GENOMIC DNA]</scope>
    <source>
        <strain evidence="2">S2</strain>
        <tissue evidence="2">Leaf</tissue>
    </source>
</reference>
<reference evidence="3" key="2">
    <citation type="submission" date="2019-10" db="EMBL/GenBank/DDBJ databases">
        <title>A de novo genome assembly of a pear dwarfing rootstock.</title>
        <authorList>
            <person name="Wang F."/>
            <person name="Wang J."/>
            <person name="Li S."/>
            <person name="Zhang Y."/>
            <person name="Fang M."/>
            <person name="Ma L."/>
            <person name="Zhao Y."/>
            <person name="Jiang S."/>
        </authorList>
    </citation>
    <scope>NUCLEOTIDE SEQUENCE [LARGE SCALE GENOMIC DNA]</scope>
</reference>
<evidence type="ECO:0000313" key="3">
    <source>
        <dbReference type="Proteomes" id="UP000327157"/>
    </source>
</evidence>
<reference evidence="2 3" key="1">
    <citation type="submission" date="2019-09" db="EMBL/GenBank/DDBJ databases">
        <authorList>
            <person name="Ou C."/>
        </authorList>
    </citation>
    <scope>NUCLEOTIDE SEQUENCE [LARGE SCALE GENOMIC DNA]</scope>
    <source>
        <strain evidence="2">S2</strain>
        <tissue evidence="2">Leaf</tissue>
    </source>
</reference>
<feature type="domain" description="PB1-like" evidence="1">
    <location>
        <begin position="20"/>
        <end position="69"/>
    </location>
</feature>
<sequence length="197" mass="22834">MTWERTEDPLDPFPTYGDNKLFTIKMYHSGELTDDFYVRGKVDFFDFCDKDFMSLLKVDNMVKDLGYENPLRTDSDVINMCKFVLEHMMIDTNVVIQEIDGDEDDQRRPVQISKGNSKLAFEYPVSGLVDDCNEWKHGCPKMKTYRAMTAAFKIIEGFKVGCRPLIGLDGCHLKSRHGVIAYAVVEMENKDSWIWFL</sequence>
<proteinExistence type="predicted"/>
<dbReference type="AlphaFoldDB" id="A0A5N5IAC4"/>
<name>A0A5N5IAC4_9ROSA</name>
<evidence type="ECO:0000313" key="2">
    <source>
        <dbReference type="EMBL" id="KAB2637125.1"/>
    </source>
</evidence>
<dbReference type="InterPro" id="IPR058594">
    <property type="entry name" value="PB1-like_dom_pln"/>
</dbReference>
<accession>A0A5N5IAC4</accession>
<dbReference type="Pfam" id="PF26130">
    <property type="entry name" value="PB1-like"/>
    <property type="match status" value="1"/>
</dbReference>
<protein>
    <recommendedName>
        <fullName evidence="1">PB1-like domain-containing protein</fullName>
    </recommendedName>
</protein>
<organism evidence="2 3">
    <name type="scientific">Pyrus ussuriensis x Pyrus communis</name>
    <dbReference type="NCBI Taxonomy" id="2448454"/>
    <lineage>
        <taxon>Eukaryota</taxon>
        <taxon>Viridiplantae</taxon>
        <taxon>Streptophyta</taxon>
        <taxon>Embryophyta</taxon>
        <taxon>Tracheophyta</taxon>
        <taxon>Spermatophyta</taxon>
        <taxon>Magnoliopsida</taxon>
        <taxon>eudicotyledons</taxon>
        <taxon>Gunneridae</taxon>
        <taxon>Pentapetalae</taxon>
        <taxon>rosids</taxon>
        <taxon>fabids</taxon>
        <taxon>Rosales</taxon>
        <taxon>Rosaceae</taxon>
        <taxon>Amygdaloideae</taxon>
        <taxon>Maleae</taxon>
        <taxon>Pyrus</taxon>
    </lineage>
</organism>
<gene>
    <name evidence="2" type="ORF">D8674_027659</name>
</gene>
<keyword evidence="3" id="KW-1185">Reference proteome</keyword>
<comment type="caution">
    <text evidence="2">The sequence shown here is derived from an EMBL/GenBank/DDBJ whole genome shotgun (WGS) entry which is preliminary data.</text>
</comment>
<dbReference type="Proteomes" id="UP000327157">
    <property type="component" value="Chromosome 5"/>
</dbReference>